<dbReference type="AlphaFoldDB" id="F2UBD7"/>
<sequence length="611" mass="68194">MDLGGGGGGGDGDDDDDRKRKAGQRNEGGDKEEVWQGAGTGDVVAIVDDEEEEEEEVDDDDGGYGDGTGHYGRRGGKHDDNKRQQPLRPPPPQHQPQRQRQDSERYEELRKPPYPDWQLYALWKGEGDTEVVDGTEPKAKGKAALMAMRMAMRPSMIRVCERTFFDAVVLCVWTDLLGPRCRHLWLGSNLPNPNFHEKLLKVLPRLTTGGELTRNMEADGSCASRYYRLPAEGFELGTFVFLADVDGATCPCALSLVKELPPTEVSRYLKLFGVCRDRMATLVKKFVAQLKHRKEGTTTTQVLLRFTDDIGPFMIAVNHLGQQRALGQADAPQPSPFADTALDLSESIDGATFHLPRPFLDICITCHLQTAGRSVIVGEDSEPVRRLLRTLALFLTQAEQETVRYDSTGSIYEPDLVLQVVNAPVDKIESQVLDANHPTTIIDPKLRVVRRTHNRDVYTVEHEQREHAQLSNLEAGRQADLPASKLPATRRPAPLVRSLLETLLYEPTSCHAAVLTHFSRSLQRTALVLIELASGCRATSVRVPIWNGHGAERPLPAQKRDKMRQALQLHDYHDFEIVLAMCWKLDNDSYARILGDDSVREDQLSSFLGSL</sequence>
<accession>F2UBD7</accession>
<dbReference type="OMA" id="RSNICIK"/>
<proteinExistence type="predicted"/>
<dbReference type="GO" id="GO:0006914">
    <property type="term" value="P:autophagy"/>
    <property type="evidence" value="ECO:0007669"/>
    <property type="project" value="TreeGrafter"/>
</dbReference>
<dbReference type="PANTHER" id="PTHR31855">
    <property type="entry name" value="GUANINE NUCLEOTIDE EXCHANGE C9ORF72"/>
    <property type="match status" value="1"/>
</dbReference>
<dbReference type="PROSITE" id="PS51835">
    <property type="entry name" value="DENN_C9ORF72"/>
    <property type="match status" value="1"/>
</dbReference>
<dbReference type="eggNOG" id="ENOG502QSST">
    <property type="taxonomic scope" value="Eukaryota"/>
</dbReference>
<protein>
    <submittedName>
        <fullName evidence="2">Uncharacterized protein</fullName>
    </submittedName>
</protein>
<evidence type="ECO:0000313" key="3">
    <source>
        <dbReference type="Proteomes" id="UP000007799"/>
    </source>
</evidence>
<dbReference type="GO" id="GO:0005776">
    <property type="term" value="C:autophagosome"/>
    <property type="evidence" value="ECO:0007669"/>
    <property type="project" value="TreeGrafter"/>
</dbReference>
<dbReference type="GO" id="GO:0006897">
    <property type="term" value="P:endocytosis"/>
    <property type="evidence" value="ECO:0007669"/>
    <property type="project" value="TreeGrafter"/>
</dbReference>
<dbReference type="PANTHER" id="PTHR31855:SF2">
    <property type="entry name" value="GUANINE NUCLEOTIDE EXCHANGE FACTOR C9ORF72"/>
    <property type="match status" value="1"/>
</dbReference>
<dbReference type="OrthoDB" id="10252077at2759"/>
<dbReference type="STRING" id="946362.F2UBD7"/>
<feature type="compositionally biased region" description="Basic and acidic residues" evidence="1">
    <location>
        <begin position="99"/>
        <end position="110"/>
    </location>
</feature>
<feature type="region of interest" description="Disordered" evidence="1">
    <location>
        <begin position="1"/>
        <end position="110"/>
    </location>
</feature>
<dbReference type="RefSeq" id="XP_004993366.1">
    <property type="nucleotide sequence ID" value="XM_004993309.1"/>
</dbReference>
<keyword evidence="3" id="KW-1185">Reference proteome</keyword>
<dbReference type="GeneID" id="16073943"/>
<gene>
    <name evidence="2" type="ORF">PTSG_05495</name>
</gene>
<name>F2UBD7_SALR5</name>
<feature type="compositionally biased region" description="Acidic residues" evidence="1">
    <location>
        <begin position="47"/>
        <end position="63"/>
    </location>
</feature>
<evidence type="ECO:0000256" key="1">
    <source>
        <dbReference type="SAM" id="MobiDB-lite"/>
    </source>
</evidence>
<dbReference type="EMBL" id="GL832967">
    <property type="protein sequence ID" value="EGD73803.1"/>
    <property type="molecule type" value="Genomic_DNA"/>
</dbReference>
<dbReference type="InParanoid" id="F2UBD7"/>
<feature type="compositionally biased region" description="Gly residues" evidence="1">
    <location>
        <begin position="1"/>
        <end position="10"/>
    </location>
</feature>
<evidence type="ECO:0000313" key="2">
    <source>
        <dbReference type="EMBL" id="EGD73803.1"/>
    </source>
</evidence>
<dbReference type="GO" id="GO:0005085">
    <property type="term" value="F:guanyl-nucleotide exchange factor activity"/>
    <property type="evidence" value="ECO:0007669"/>
    <property type="project" value="InterPro"/>
</dbReference>
<organism evidence="3">
    <name type="scientific">Salpingoeca rosetta (strain ATCC 50818 / BSB-021)</name>
    <dbReference type="NCBI Taxonomy" id="946362"/>
    <lineage>
        <taxon>Eukaryota</taxon>
        <taxon>Choanoflagellata</taxon>
        <taxon>Craspedida</taxon>
        <taxon>Salpingoecidae</taxon>
        <taxon>Salpingoeca</taxon>
    </lineage>
</organism>
<dbReference type="GO" id="GO:0005768">
    <property type="term" value="C:endosome"/>
    <property type="evidence" value="ECO:0007669"/>
    <property type="project" value="TreeGrafter"/>
</dbReference>
<dbReference type="KEGG" id="sre:PTSG_05495"/>
<dbReference type="InterPro" id="IPR027819">
    <property type="entry name" value="C9orf72"/>
</dbReference>
<dbReference type="Pfam" id="PF15019">
    <property type="entry name" value="C9orf72-like"/>
    <property type="match status" value="1"/>
</dbReference>
<dbReference type="Proteomes" id="UP000007799">
    <property type="component" value="Unassembled WGS sequence"/>
</dbReference>
<reference evidence="2" key="1">
    <citation type="submission" date="2009-08" db="EMBL/GenBank/DDBJ databases">
        <title>Annotation of Salpingoeca rosetta.</title>
        <authorList>
            <consortium name="The Broad Institute Genome Sequencing Platform"/>
            <person name="Russ C."/>
            <person name="Cuomo C."/>
            <person name="Burger G."/>
            <person name="Gray M.W."/>
            <person name="Holland P.W.H."/>
            <person name="King N."/>
            <person name="Lang F.B.F."/>
            <person name="Roger A.J."/>
            <person name="Ruiz-Trillo I."/>
            <person name="Young S.K."/>
            <person name="Zeng Q."/>
            <person name="Gargeya S."/>
            <person name="Alvarado L."/>
            <person name="Berlin A."/>
            <person name="Chapman S.B."/>
            <person name="Chen Z."/>
            <person name="Freedman E."/>
            <person name="Gellesch M."/>
            <person name="Goldberg J."/>
            <person name="Griggs A."/>
            <person name="Gujja S."/>
            <person name="Heilman E."/>
            <person name="Heiman D."/>
            <person name="Howarth C."/>
            <person name="Mehta T."/>
            <person name="Neiman D."/>
            <person name="Pearson M."/>
            <person name="Roberts A."/>
            <person name="Saif S."/>
            <person name="Shea T."/>
            <person name="Shenoy N."/>
            <person name="Sisk P."/>
            <person name="Stolte C."/>
            <person name="Sykes S."/>
            <person name="White J."/>
            <person name="Yandava C."/>
            <person name="Haas B."/>
            <person name="Nusbaum C."/>
            <person name="Birren B."/>
        </authorList>
    </citation>
    <scope>NUCLEOTIDE SEQUENCE [LARGE SCALE GENOMIC DNA]</scope>
    <source>
        <strain evidence="2">ATCC 50818</strain>
    </source>
</reference>